<sequence>MKSDIRLHEAIVEKNPKNCSLVFCTPAASCVDVHNNISESFNNAIDPARYVPLVEMLETIRRSAMIRIEMRKQKAKNHKGRFTLRAKEFIELEQKKLKFCKFFPGSDGRKPKPKRKKGRHESPAKKRVSRERRIMHCGHCGIAGHNASKCKNSGAEKFKKPRKKTSFIEEDGIESMTQD</sequence>
<protein>
    <recommendedName>
        <fullName evidence="4">CCHC-type domain-containing protein</fullName>
    </recommendedName>
</protein>
<dbReference type="AlphaFoldDB" id="A0A8S9IXX3"/>
<dbReference type="EMBL" id="QGKY02001015">
    <property type="protein sequence ID" value="KAF2574920.1"/>
    <property type="molecule type" value="Genomic_DNA"/>
</dbReference>
<feature type="compositionally biased region" description="Basic residues" evidence="1">
    <location>
        <begin position="111"/>
        <end position="136"/>
    </location>
</feature>
<evidence type="ECO:0008006" key="4">
    <source>
        <dbReference type="Google" id="ProtNLM"/>
    </source>
</evidence>
<dbReference type="EMBL" id="QGKW02002228">
    <property type="protein sequence ID" value="KAF2537922.1"/>
    <property type="molecule type" value="Genomic_DNA"/>
</dbReference>
<name>A0A8S9IXX3_BRACR</name>
<comment type="caution">
    <text evidence="3">The sequence shown here is derived from an EMBL/GenBank/DDBJ whole genome shotgun (WGS) entry which is preliminary data.</text>
</comment>
<reference evidence="3" key="1">
    <citation type="submission" date="2019-12" db="EMBL/GenBank/DDBJ databases">
        <title>Genome sequencing and annotation of Brassica cretica.</title>
        <authorList>
            <person name="Studholme D.J."/>
            <person name="Sarris P.F."/>
        </authorList>
    </citation>
    <scope>NUCLEOTIDE SEQUENCE</scope>
    <source>
        <strain evidence="2">PFS-001/15</strain>
        <strain evidence="3">PFS-102/07</strain>
        <tissue evidence="3">Leaf</tissue>
    </source>
</reference>
<evidence type="ECO:0000313" key="2">
    <source>
        <dbReference type="EMBL" id="KAF2537922.1"/>
    </source>
</evidence>
<evidence type="ECO:0000313" key="3">
    <source>
        <dbReference type="EMBL" id="KAF2574920.1"/>
    </source>
</evidence>
<dbReference type="Proteomes" id="UP000712281">
    <property type="component" value="Unassembled WGS sequence"/>
</dbReference>
<feature type="region of interest" description="Disordered" evidence="1">
    <location>
        <begin position="103"/>
        <end position="179"/>
    </location>
</feature>
<gene>
    <name evidence="2" type="ORF">F2Q68_00023383</name>
    <name evidence="3" type="ORF">F2Q70_00006711</name>
</gene>
<organism evidence="3">
    <name type="scientific">Brassica cretica</name>
    <name type="common">Mustard</name>
    <dbReference type="NCBI Taxonomy" id="69181"/>
    <lineage>
        <taxon>Eukaryota</taxon>
        <taxon>Viridiplantae</taxon>
        <taxon>Streptophyta</taxon>
        <taxon>Embryophyta</taxon>
        <taxon>Tracheophyta</taxon>
        <taxon>Spermatophyta</taxon>
        <taxon>Magnoliopsida</taxon>
        <taxon>eudicotyledons</taxon>
        <taxon>Gunneridae</taxon>
        <taxon>Pentapetalae</taxon>
        <taxon>rosids</taxon>
        <taxon>malvids</taxon>
        <taxon>Brassicales</taxon>
        <taxon>Brassicaceae</taxon>
        <taxon>Brassiceae</taxon>
        <taxon>Brassica</taxon>
    </lineage>
</organism>
<accession>A0A8S9IXX3</accession>
<evidence type="ECO:0000256" key="1">
    <source>
        <dbReference type="SAM" id="MobiDB-lite"/>
    </source>
</evidence>
<proteinExistence type="predicted"/>